<reference evidence="7" key="1">
    <citation type="journal article" date="2023" name="Nat. Commun.">
        <title>Diploid and tetraploid genomes of Acorus and the evolution of monocots.</title>
        <authorList>
            <person name="Ma L."/>
            <person name="Liu K.W."/>
            <person name="Li Z."/>
            <person name="Hsiao Y.Y."/>
            <person name="Qi Y."/>
            <person name="Fu T."/>
            <person name="Tang G.D."/>
            <person name="Zhang D."/>
            <person name="Sun W.H."/>
            <person name="Liu D.K."/>
            <person name="Li Y."/>
            <person name="Chen G.Z."/>
            <person name="Liu X.D."/>
            <person name="Liao X.Y."/>
            <person name="Jiang Y.T."/>
            <person name="Yu X."/>
            <person name="Hao Y."/>
            <person name="Huang J."/>
            <person name="Zhao X.W."/>
            <person name="Ke S."/>
            <person name="Chen Y.Y."/>
            <person name="Wu W.L."/>
            <person name="Hsu J.L."/>
            <person name="Lin Y.F."/>
            <person name="Huang M.D."/>
            <person name="Li C.Y."/>
            <person name="Huang L."/>
            <person name="Wang Z.W."/>
            <person name="Zhao X."/>
            <person name="Zhong W.Y."/>
            <person name="Peng D.H."/>
            <person name="Ahmad S."/>
            <person name="Lan S."/>
            <person name="Zhang J.S."/>
            <person name="Tsai W.C."/>
            <person name="Van de Peer Y."/>
            <person name="Liu Z.J."/>
        </authorList>
    </citation>
    <scope>NUCLEOTIDE SEQUENCE</scope>
    <source>
        <strain evidence="7">SCP</strain>
    </source>
</reference>
<reference evidence="7" key="2">
    <citation type="submission" date="2023-06" db="EMBL/GenBank/DDBJ databases">
        <authorList>
            <person name="Ma L."/>
            <person name="Liu K.-W."/>
            <person name="Li Z."/>
            <person name="Hsiao Y.-Y."/>
            <person name="Qi Y."/>
            <person name="Fu T."/>
            <person name="Tang G."/>
            <person name="Zhang D."/>
            <person name="Sun W.-H."/>
            <person name="Liu D.-K."/>
            <person name="Li Y."/>
            <person name="Chen G.-Z."/>
            <person name="Liu X.-D."/>
            <person name="Liao X.-Y."/>
            <person name="Jiang Y.-T."/>
            <person name="Yu X."/>
            <person name="Hao Y."/>
            <person name="Huang J."/>
            <person name="Zhao X.-W."/>
            <person name="Ke S."/>
            <person name="Chen Y.-Y."/>
            <person name="Wu W.-L."/>
            <person name="Hsu J.-L."/>
            <person name="Lin Y.-F."/>
            <person name="Huang M.-D."/>
            <person name="Li C.-Y."/>
            <person name="Huang L."/>
            <person name="Wang Z.-W."/>
            <person name="Zhao X."/>
            <person name="Zhong W.-Y."/>
            <person name="Peng D.-H."/>
            <person name="Ahmad S."/>
            <person name="Lan S."/>
            <person name="Zhang J.-S."/>
            <person name="Tsai W.-C."/>
            <person name="Van De Peer Y."/>
            <person name="Liu Z.-J."/>
        </authorList>
    </citation>
    <scope>NUCLEOTIDE SEQUENCE</scope>
    <source>
        <strain evidence="7">SCP</strain>
        <tissue evidence="7">Leaves</tissue>
    </source>
</reference>
<keyword evidence="2 4" id="KW-0479">Metal-binding</keyword>
<dbReference type="InterPro" id="IPR002401">
    <property type="entry name" value="Cyt_P450_E_grp-I"/>
</dbReference>
<comment type="cofactor">
    <cofactor evidence="4">
        <name>heme</name>
        <dbReference type="ChEBI" id="CHEBI:30413"/>
    </cofactor>
</comment>
<keyword evidence="8" id="KW-1185">Reference proteome</keyword>
<organism evidence="7 8">
    <name type="scientific">Acorus gramineus</name>
    <name type="common">Dwarf sweet flag</name>
    <dbReference type="NCBI Taxonomy" id="55184"/>
    <lineage>
        <taxon>Eukaryota</taxon>
        <taxon>Viridiplantae</taxon>
        <taxon>Streptophyta</taxon>
        <taxon>Embryophyta</taxon>
        <taxon>Tracheophyta</taxon>
        <taxon>Spermatophyta</taxon>
        <taxon>Magnoliopsida</taxon>
        <taxon>Liliopsida</taxon>
        <taxon>Acoraceae</taxon>
        <taxon>Acorus</taxon>
    </lineage>
</organism>
<dbReference type="CDD" id="cd11072">
    <property type="entry name" value="CYP71-like"/>
    <property type="match status" value="1"/>
</dbReference>
<feature type="chain" id="PRO_5043541274" evidence="6">
    <location>
        <begin position="27"/>
        <end position="502"/>
    </location>
</feature>
<dbReference type="Gene3D" id="1.10.630.10">
    <property type="entry name" value="Cytochrome P450"/>
    <property type="match status" value="1"/>
</dbReference>
<dbReference type="PRINTS" id="PR00463">
    <property type="entry name" value="EP450I"/>
</dbReference>
<dbReference type="FunFam" id="1.10.630.10:FF:000011">
    <property type="entry name" value="Cytochrome P450 83B1"/>
    <property type="match status" value="1"/>
</dbReference>
<dbReference type="PANTHER" id="PTHR47955">
    <property type="entry name" value="CYTOCHROME P450 FAMILY 71 PROTEIN"/>
    <property type="match status" value="1"/>
</dbReference>
<dbReference type="GO" id="GO:0004497">
    <property type="term" value="F:monooxygenase activity"/>
    <property type="evidence" value="ECO:0007669"/>
    <property type="project" value="UniProtKB-KW"/>
</dbReference>
<feature type="signal peptide" evidence="6">
    <location>
        <begin position="1"/>
        <end position="26"/>
    </location>
</feature>
<dbReference type="SUPFAM" id="SSF48264">
    <property type="entry name" value="Cytochrome P450"/>
    <property type="match status" value="1"/>
</dbReference>
<feature type="binding site" description="axial binding residue" evidence="4">
    <location>
        <position position="440"/>
    </location>
    <ligand>
        <name>heme</name>
        <dbReference type="ChEBI" id="CHEBI:30413"/>
    </ligand>
    <ligandPart>
        <name>Fe</name>
        <dbReference type="ChEBI" id="CHEBI:18248"/>
    </ligandPart>
</feature>
<keyword evidence="5" id="KW-0503">Monooxygenase</keyword>
<dbReference type="InterPro" id="IPR001128">
    <property type="entry name" value="Cyt_P450"/>
</dbReference>
<dbReference type="AlphaFoldDB" id="A0AAV9B8D1"/>
<dbReference type="InterPro" id="IPR036396">
    <property type="entry name" value="Cyt_P450_sf"/>
</dbReference>
<dbReference type="PANTHER" id="PTHR47955:SF15">
    <property type="entry name" value="CYTOCHROME P450 71A2-LIKE"/>
    <property type="match status" value="1"/>
</dbReference>
<dbReference type="Pfam" id="PF00067">
    <property type="entry name" value="p450"/>
    <property type="match status" value="1"/>
</dbReference>
<dbReference type="InterPro" id="IPR017972">
    <property type="entry name" value="Cyt_P450_CS"/>
</dbReference>
<name>A0AAV9B8D1_ACOGR</name>
<keyword evidence="6" id="KW-0732">Signal</keyword>
<dbReference type="EMBL" id="JAUJYN010000004">
    <property type="protein sequence ID" value="KAK1272998.1"/>
    <property type="molecule type" value="Genomic_DNA"/>
</dbReference>
<evidence type="ECO:0000256" key="1">
    <source>
        <dbReference type="ARBA" id="ARBA00010617"/>
    </source>
</evidence>
<evidence type="ECO:0000256" key="4">
    <source>
        <dbReference type="PIRSR" id="PIRSR602401-1"/>
    </source>
</evidence>
<dbReference type="GO" id="GO:0005506">
    <property type="term" value="F:iron ion binding"/>
    <property type="evidence" value="ECO:0007669"/>
    <property type="project" value="InterPro"/>
</dbReference>
<evidence type="ECO:0000313" key="8">
    <source>
        <dbReference type="Proteomes" id="UP001179952"/>
    </source>
</evidence>
<dbReference type="Proteomes" id="UP001179952">
    <property type="component" value="Unassembled WGS sequence"/>
</dbReference>
<dbReference type="PROSITE" id="PS00086">
    <property type="entry name" value="CYTOCHROME_P450"/>
    <property type="match status" value="1"/>
</dbReference>
<accession>A0AAV9B8D1</accession>
<evidence type="ECO:0000256" key="6">
    <source>
        <dbReference type="SAM" id="SignalP"/>
    </source>
</evidence>
<evidence type="ECO:0000256" key="5">
    <source>
        <dbReference type="RuleBase" id="RU000461"/>
    </source>
</evidence>
<keyword evidence="4 5" id="KW-0349">Heme</keyword>
<dbReference type="GO" id="GO:0020037">
    <property type="term" value="F:heme binding"/>
    <property type="evidence" value="ECO:0007669"/>
    <property type="project" value="InterPro"/>
</dbReference>
<gene>
    <name evidence="7" type="ORF">QJS04_geneDACA010775</name>
</gene>
<evidence type="ECO:0000313" key="7">
    <source>
        <dbReference type="EMBL" id="KAK1272998.1"/>
    </source>
</evidence>
<protein>
    <submittedName>
        <fullName evidence="7">Cytochrome P450 71A9</fullName>
    </submittedName>
</protein>
<keyword evidence="5" id="KW-0560">Oxidoreductase</keyword>
<dbReference type="GO" id="GO:0016705">
    <property type="term" value="F:oxidoreductase activity, acting on paired donors, with incorporation or reduction of molecular oxygen"/>
    <property type="evidence" value="ECO:0007669"/>
    <property type="project" value="InterPro"/>
</dbReference>
<dbReference type="PRINTS" id="PR00385">
    <property type="entry name" value="P450"/>
</dbReference>
<evidence type="ECO:0000256" key="2">
    <source>
        <dbReference type="ARBA" id="ARBA00022723"/>
    </source>
</evidence>
<keyword evidence="3 4" id="KW-0408">Iron</keyword>
<proteinExistence type="inferred from homology"/>
<sequence>MSVTVATILFIVPFLLLLLNHKRCSTKKTKLPPSPSKLPIIGNLHQLGSPLHRTLCALSQKYGPIMHLQLGCVTAIVISSPDLAEEIFKTHDLNFSSRPSLAMLDKLVYDSQDIAFTPYGDYWRQARKICVLHLLSSKRVQSFGAIREEEVELMIEKVSRKSSLGPVNLTKLLNSLTLNTISRVALGTKHSLEEGVNNKLCKLIAEFSTLFETSRLDDYFPYLAWLYTINGMNKRLNKWFQDWDGLLDQVINDHVVHSVGSQSNTNADLVDVLLSLQKDQDSSLSLTMKNIKAIITDMFSAGTDTSFALLDWTMAELMRNQKAMKKVQDEIRCIMKDKTKIEESDIAKMAYLNAVIKEAFRLHPPAPMLLPRESMKEATIRGYRVPAKTMVMVNAWAIGRDPKLWEDPEEFRPERFLNSSIDFKGNDLQLIPFGSGRRICPGIQFAVAELELALASLLYRFDWRLPDKMKAEELDMTEAPGLTVRRMPNLLVIATAHQSPMC</sequence>
<evidence type="ECO:0000256" key="3">
    <source>
        <dbReference type="ARBA" id="ARBA00023004"/>
    </source>
</evidence>
<comment type="similarity">
    <text evidence="1 5">Belongs to the cytochrome P450 family.</text>
</comment>
<comment type="caution">
    <text evidence="7">The sequence shown here is derived from an EMBL/GenBank/DDBJ whole genome shotgun (WGS) entry which is preliminary data.</text>
</comment>